<dbReference type="SUPFAM" id="SSF46785">
    <property type="entry name" value="Winged helix' DNA-binding domain"/>
    <property type="match status" value="1"/>
</dbReference>
<dbReference type="Gene3D" id="1.10.10.10">
    <property type="entry name" value="Winged helix-like DNA-binding domain superfamily/Winged helix DNA-binding domain"/>
    <property type="match status" value="1"/>
</dbReference>
<dbReference type="GO" id="GO:0007091">
    <property type="term" value="P:metaphase/anaphase transition of mitotic cell cycle"/>
    <property type="evidence" value="ECO:0007669"/>
    <property type="project" value="TreeGrafter"/>
</dbReference>
<dbReference type="PANTHER" id="PTHR45957:SF1">
    <property type="entry name" value="ANAPHASE-PROMOTING COMPLEX SUBUNIT 2"/>
    <property type="match status" value="1"/>
</dbReference>
<dbReference type="OrthoDB" id="5581181at2759"/>
<dbReference type="AlphaFoldDB" id="A0A0C3CAC5"/>
<feature type="region of interest" description="Disordered" evidence="1">
    <location>
        <begin position="1"/>
        <end position="23"/>
    </location>
</feature>
<dbReference type="InterPro" id="IPR036390">
    <property type="entry name" value="WH_DNA-bd_sf"/>
</dbReference>
<evidence type="ECO:0000313" key="4">
    <source>
        <dbReference type="Proteomes" id="UP000053424"/>
    </source>
</evidence>
<name>A0A0C3CAC5_HEBCY</name>
<proteinExistence type="predicted"/>
<evidence type="ECO:0000313" key="3">
    <source>
        <dbReference type="EMBL" id="KIM41159.1"/>
    </source>
</evidence>
<dbReference type="InterPro" id="IPR044554">
    <property type="entry name" value="ANAPC2"/>
</dbReference>
<protein>
    <recommendedName>
        <fullName evidence="2">Anaphase-promoting complex subunit 2 C-terminal domain-containing protein</fullName>
    </recommendedName>
</protein>
<dbReference type="InterPro" id="IPR014786">
    <property type="entry name" value="ANAPC2_C"/>
</dbReference>
<dbReference type="GO" id="GO:0070979">
    <property type="term" value="P:protein K11-linked ubiquitination"/>
    <property type="evidence" value="ECO:0007669"/>
    <property type="project" value="TreeGrafter"/>
</dbReference>
<gene>
    <name evidence="3" type="ORF">M413DRAFT_28224</name>
</gene>
<feature type="domain" description="Anaphase-promoting complex subunit 2 C-terminal" evidence="2">
    <location>
        <begin position="230"/>
        <end position="283"/>
    </location>
</feature>
<accession>A0A0C3CAC5</accession>
<evidence type="ECO:0000259" key="2">
    <source>
        <dbReference type="Pfam" id="PF08672"/>
    </source>
</evidence>
<dbReference type="HOGENOM" id="CLU_973363_0_0_1"/>
<evidence type="ECO:0000256" key="1">
    <source>
        <dbReference type="SAM" id="MobiDB-lite"/>
    </source>
</evidence>
<dbReference type="InterPro" id="IPR036388">
    <property type="entry name" value="WH-like_DNA-bd_sf"/>
</dbReference>
<dbReference type="EMBL" id="KN831781">
    <property type="protein sequence ID" value="KIM41159.1"/>
    <property type="molecule type" value="Genomic_DNA"/>
</dbReference>
<dbReference type="GO" id="GO:0005680">
    <property type="term" value="C:anaphase-promoting complex"/>
    <property type="evidence" value="ECO:0007669"/>
    <property type="project" value="TreeGrafter"/>
</dbReference>
<sequence length="286" mass="32832">MKAATLDENEPIQPLQQPELEDYTDRTGNRTLLTLGLNSELTSQAMNFKCFWRLRSDRVERQRRNVEILKIRFREAALVMPVHFNTSTATGVAHEFTVFKPDKKLKWLPHLSTVQLEIQLEDRTLEMDGPIWVLEDLTEAVVPVDRSPSLKAMWVDHGVLTEDPEFKFNLLERADMGGFAAARKRDLSRLYAYLSSSVANCIGTVRSWFTSCDCNGQQQQAEQMRVYWKFIEGILTDIGALLLDIRTMVTFPSGYDRTIEQLGGFMEAARREGLVVVRNGIWRVNE</sequence>
<dbReference type="Pfam" id="PF08672">
    <property type="entry name" value="ANAPC2"/>
    <property type="match status" value="1"/>
</dbReference>
<dbReference type="PANTHER" id="PTHR45957">
    <property type="entry name" value="ANAPHASE-PROMOTING COMPLEX SUBUNIT 2"/>
    <property type="match status" value="1"/>
</dbReference>
<organism evidence="3 4">
    <name type="scientific">Hebeloma cylindrosporum</name>
    <dbReference type="NCBI Taxonomy" id="76867"/>
    <lineage>
        <taxon>Eukaryota</taxon>
        <taxon>Fungi</taxon>
        <taxon>Dikarya</taxon>
        <taxon>Basidiomycota</taxon>
        <taxon>Agaricomycotina</taxon>
        <taxon>Agaricomycetes</taxon>
        <taxon>Agaricomycetidae</taxon>
        <taxon>Agaricales</taxon>
        <taxon>Agaricineae</taxon>
        <taxon>Hymenogastraceae</taxon>
        <taxon>Hebeloma</taxon>
    </lineage>
</organism>
<keyword evidence="4" id="KW-1185">Reference proteome</keyword>
<reference evidence="3 4" key="1">
    <citation type="submission" date="2014-04" db="EMBL/GenBank/DDBJ databases">
        <authorList>
            <consortium name="DOE Joint Genome Institute"/>
            <person name="Kuo A."/>
            <person name="Gay G."/>
            <person name="Dore J."/>
            <person name="Kohler A."/>
            <person name="Nagy L.G."/>
            <person name="Floudas D."/>
            <person name="Copeland A."/>
            <person name="Barry K.W."/>
            <person name="Cichocki N."/>
            <person name="Veneault-Fourrey C."/>
            <person name="LaButti K."/>
            <person name="Lindquist E.A."/>
            <person name="Lipzen A."/>
            <person name="Lundell T."/>
            <person name="Morin E."/>
            <person name="Murat C."/>
            <person name="Sun H."/>
            <person name="Tunlid A."/>
            <person name="Henrissat B."/>
            <person name="Grigoriev I.V."/>
            <person name="Hibbett D.S."/>
            <person name="Martin F."/>
            <person name="Nordberg H.P."/>
            <person name="Cantor M.N."/>
            <person name="Hua S.X."/>
        </authorList>
    </citation>
    <scope>NUCLEOTIDE SEQUENCE [LARGE SCALE GENOMIC DNA]</scope>
    <source>
        <strain evidence="4">h7</strain>
    </source>
</reference>
<dbReference type="Proteomes" id="UP000053424">
    <property type="component" value="Unassembled WGS sequence"/>
</dbReference>
<reference evidence="4" key="2">
    <citation type="submission" date="2015-01" db="EMBL/GenBank/DDBJ databases">
        <title>Evolutionary Origins and Diversification of the Mycorrhizal Mutualists.</title>
        <authorList>
            <consortium name="DOE Joint Genome Institute"/>
            <consortium name="Mycorrhizal Genomics Consortium"/>
            <person name="Kohler A."/>
            <person name="Kuo A."/>
            <person name="Nagy L.G."/>
            <person name="Floudas D."/>
            <person name="Copeland A."/>
            <person name="Barry K.W."/>
            <person name="Cichocki N."/>
            <person name="Veneault-Fourrey C."/>
            <person name="LaButti K."/>
            <person name="Lindquist E.A."/>
            <person name="Lipzen A."/>
            <person name="Lundell T."/>
            <person name="Morin E."/>
            <person name="Murat C."/>
            <person name="Riley R."/>
            <person name="Ohm R."/>
            <person name="Sun H."/>
            <person name="Tunlid A."/>
            <person name="Henrissat B."/>
            <person name="Grigoriev I.V."/>
            <person name="Hibbett D.S."/>
            <person name="Martin F."/>
        </authorList>
    </citation>
    <scope>NUCLEOTIDE SEQUENCE [LARGE SCALE GENOMIC DNA]</scope>
    <source>
        <strain evidence="4">h7</strain>
    </source>
</reference>
<dbReference type="STRING" id="686832.A0A0C3CAC5"/>